<gene>
    <name evidence="1" type="ORF">KIPB_003142</name>
</gene>
<dbReference type="AlphaFoldDB" id="A0A9K3CSG9"/>
<proteinExistence type="predicted"/>
<keyword evidence="2" id="KW-1185">Reference proteome</keyword>
<dbReference type="EMBL" id="BDIP01000580">
    <property type="protein sequence ID" value="GIQ82067.1"/>
    <property type="molecule type" value="Genomic_DNA"/>
</dbReference>
<dbReference type="Proteomes" id="UP000265618">
    <property type="component" value="Unassembled WGS sequence"/>
</dbReference>
<sequence>MTWDKAQAQAGIEVFDFNPEELDDSSSSEEESGHVDRVETQVLEAEVEAPELCQAALDDAGGVRALVSILDRFHSVCVSVAVFSILLDHSIAIAAPASNARVLRDPLFHVLSAIGVPRLTYVLAAVSPATFVDVIVSKMFAFPDMSVYVHKLDRGVTISILNTFRTALACSGIRDLDPALIPVVTKALGTDQTRIQPAFDMLMTCIKAGGTLQDQGTRALLWALKELYGRQKPGTGAALKCMSELSRSTDVELQRVFALVARHLHAALKARVGPGVQKMKPSAGILPFGACTACNPLLLLGPVQGALLARLTAALNTTLSHSVSGTAGHDTECILQTAALLSEWVYVSTEPLTDPSSLSCEGVPALDQYLDTSLSGQYMAGMDTYTNVNV</sequence>
<organism evidence="1 2">
    <name type="scientific">Kipferlia bialata</name>
    <dbReference type="NCBI Taxonomy" id="797122"/>
    <lineage>
        <taxon>Eukaryota</taxon>
        <taxon>Metamonada</taxon>
        <taxon>Carpediemonas-like organisms</taxon>
        <taxon>Kipferlia</taxon>
    </lineage>
</organism>
<reference evidence="1 2" key="1">
    <citation type="journal article" date="2018" name="PLoS ONE">
        <title>The draft genome of Kipferlia bialata reveals reductive genome evolution in fornicate parasites.</title>
        <authorList>
            <person name="Tanifuji G."/>
            <person name="Takabayashi S."/>
            <person name="Kume K."/>
            <person name="Takagi M."/>
            <person name="Nakayama T."/>
            <person name="Kamikawa R."/>
            <person name="Inagaki Y."/>
            <person name="Hashimoto T."/>
        </authorList>
    </citation>
    <scope>NUCLEOTIDE SEQUENCE [LARGE SCALE GENOMIC DNA]</scope>
    <source>
        <strain evidence="1">NY0173</strain>
    </source>
</reference>
<evidence type="ECO:0000313" key="1">
    <source>
        <dbReference type="EMBL" id="GIQ82067.1"/>
    </source>
</evidence>
<name>A0A9K3CSG9_9EUKA</name>
<protein>
    <submittedName>
        <fullName evidence="1">Uncharacterized protein</fullName>
    </submittedName>
</protein>
<comment type="caution">
    <text evidence="1">The sequence shown here is derived from an EMBL/GenBank/DDBJ whole genome shotgun (WGS) entry which is preliminary data.</text>
</comment>
<accession>A0A9K3CSG9</accession>
<evidence type="ECO:0000313" key="2">
    <source>
        <dbReference type="Proteomes" id="UP000265618"/>
    </source>
</evidence>